<name>A0AAN7LEL3_TRANT</name>
<dbReference type="PANTHER" id="PTHR33676">
    <property type="entry name" value="COLD REGULATED PROTEIN 27"/>
    <property type="match status" value="1"/>
</dbReference>
<accession>A0AAN7LEL3</accession>
<protein>
    <submittedName>
        <fullName evidence="2">Uncharacterized protein</fullName>
    </submittedName>
</protein>
<keyword evidence="3" id="KW-1185">Reference proteome</keyword>
<evidence type="ECO:0000313" key="2">
    <source>
        <dbReference type="EMBL" id="KAK4786583.1"/>
    </source>
</evidence>
<comment type="caution">
    <text evidence="2">The sequence shown here is derived from an EMBL/GenBank/DDBJ whole genome shotgun (WGS) entry which is preliminary data.</text>
</comment>
<feature type="region of interest" description="Disordered" evidence="1">
    <location>
        <begin position="1"/>
        <end position="34"/>
    </location>
</feature>
<dbReference type="EMBL" id="JAXQNO010000012">
    <property type="protein sequence ID" value="KAK4786583.1"/>
    <property type="molecule type" value="Genomic_DNA"/>
</dbReference>
<feature type="region of interest" description="Disordered" evidence="1">
    <location>
        <begin position="185"/>
        <end position="206"/>
    </location>
</feature>
<organism evidence="2 3">
    <name type="scientific">Trapa natans</name>
    <name type="common">Water chestnut</name>
    <dbReference type="NCBI Taxonomy" id="22666"/>
    <lineage>
        <taxon>Eukaryota</taxon>
        <taxon>Viridiplantae</taxon>
        <taxon>Streptophyta</taxon>
        <taxon>Embryophyta</taxon>
        <taxon>Tracheophyta</taxon>
        <taxon>Spermatophyta</taxon>
        <taxon>Magnoliopsida</taxon>
        <taxon>eudicotyledons</taxon>
        <taxon>Gunneridae</taxon>
        <taxon>Pentapetalae</taxon>
        <taxon>rosids</taxon>
        <taxon>malvids</taxon>
        <taxon>Myrtales</taxon>
        <taxon>Lythraceae</taxon>
        <taxon>Trapa</taxon>
    </lineage>
</organism>
<dbReference type="PANTHER" id="PTHR33676:SF3">
    <property type="entry name" value="COLD-REGULATED PROTEIN 27"/>
    <property type="match status" value="1"/>
</dbReference>
<reference evidence="2 3" key="1">
    <citation type="journal article" date="2023" name="Hortic Res">
        <title>Pangenome of water caltrop reveals structural variations and asymmetric subgenome divergence after allopolyploidization.</title>
        <authorList>
            <person name="Zhang X."/>
            <person name="Chen Y."/>
            <person name="Wang L."/>
            <person name="Yuan Y."/>
            <person name="Fang M."/>
            <person name="Shi L."/>
            <person name="Lu R."/>
            <person name="Comes H.P."/>
            <person name="Ma Y."/>
            <person name="Chen Y."/>
            <person name="Huang G."/>
            <person name="Zhou Y."/>
            <person name="Zheng Z."/>
            <person name="Qiu Y."/>
        </authorList>
    </citation>
    <scope>NUCLEOTIDE SEQUENCE [LARGE SCALE GENOMIC DNA]</scope>
    <source>
        <strain evidence="2">F231</strain>
    </source>
</reference>
<proteinExistence type="predicted"/>
<dbReference type="GO" id="GO:0042752">
    <property type="term" value="P:regulation of circadian rhythm"/>
    <property type="evidence" value="ECO:0007669"/>
    <property type="project" value="InterPro"/>
</dbReference>
<dbReference type="GO" id="GO:0009409">
    <property type="term" value="P:response to cold"/>
    <property type="evidence" value="ECO:0007669"/>
    <property type="project" value="InterPro"/>
</dbReference>
<dbReference type="InterPro" id="IPR044678">
    <property type="entry name" value="COR27/28"/>
</dbReference>
<sequence length="265" mass="29859">MENSQASLPSESSNVSWELKPNSTPGSSKAESITTEWTDEKHSHYLRSVEASFVNELYDSFDFPKFHLQKEHSTPTCSPSGQYKVLQHGFWHKVNFARPSFSQNKADGSRRVLASPWIRRFRSSSKQQNHDVVSVNENGAISCVLAANVRRPSSRRPHRKINSNPATLGDNSAICDFREFSDQNFVDGDEGGEGESKSRKRGSKRVKTVEDRTSSVDQAINKLQWSYYFNRVNSLEAAIAFMVKLTRYAVFQVVSSSSGKPLNDK</sequence>
<gene>
    <name evidence="2" type="ORF">SAY86_010416</name>
</gene>
<evidence type="ECO:0000313" key="3">
    <source>
        <dbReference type="Proteomes" id="UP001346149"/>
    </source>
</evidence>
<dbReference type="Proteomes" id="UP001346149">
    <property type="component" value="Unassembled WGS sequence"/>
</dbReference>
<evidence type="ECO:0000256" key="1">
    <source>
        <dbReference type="SAM" id="MobiDB-lite"/>
    </source>
</evidence>
<dbReference type="AlphaFoldDB" id="A0AAN7LEL3"/>